<protein>
    <submittedName>
        <fullName evidence="3">Uncharacterized protein</fullName>
    </submittedName>
</protein>
<feature type="region of interest" description="Disordered" evidence="1">
    <location>
        <begin position="1"/>
        <end position="25"/>
    </location>
</feature>
<keyword evidence="2" id="KW-0812">Transmembrane</keyword>
<keyword evidence="2" id="KW-0472">Membrane</keyword>
<sequence>MTDLPQLQADLTDAATRHRRRRRARRVTMRVAVAAAVVAAVPLLVRDLGAADPERPATTPTPTVHGPMDTVEEAFAVFRRPATAGDKVPGLEAGEESRFLGGSAAHPVWLVKRGDELCLAVRTTRNEPVPCGPESVFASGQALLARSSGGRLVAVLPDAVTTVTAMSPGVRPSTLPADALLMLMTGGDGVRLEWTAPDGSPRTYEVRGRGPAAFWSRFWDVEIPQDRLEGLPGARSLGSEAGVSAWLVPRRDAVCLVVIAGRSENSGCRSPVSDTRFPIVVSAGARIVAAFPDTLKALAVEPGSARHTVWHNAIVIDGDAELIRYEDSAGERELRLPRQEDFVLHADAVDPSDLGPPR</sequence>
<gene>
    <name evidence="3" type="ORF">OJ962_08680</name>
</gene>
<name>A0ABT4RGA8_9ACTN</name>
<evidence type="ECO:0000256" key="2">
    <source>
        <dbReference type="SAM" id="Phobius"/>
    </source>
</evidence>
<dbReference type="EMBL" id="JAPCID010000010">
    <property type="protein sequence ID" value="MDA0137568.1"/>
    <property type="molecule type" value="Genomic_DNA"/>
</dbReference>
<evidence type="ECO:0000313" key="3">
    <source>
        <dbReference type="EMBL" id="MDA0137568.1"/>
    </source>
</evidence>
<dbReference type="RefSeq" id="WP_202957314.1">
    <property type="nucleotide sequence ID" value="NZ_JAPCID010000010.1"/>
</dbReference>
<accession>A0ABT4RGA8</accession>
<comment type="caution">
    <text evidence="3">The sequence shown here is derived from an EMBL/GenBank/DDBJ whole genome shotgun (WGS) entry which is preliminary data.</text>
</comment>
<dbReference type="Proteomes" id="UP001147700">
    <property type="component" value="Unassembled WGS sequence"/>
</dbReference>
<organism evidence="3 4">
    <name type="scientific">Solirubrobacter deserti</name>
    <dbReference type="NCBI Taxonomy" id="2282478"/>
    <lineage>
        <taxon>Bacteria</taxon>
        <taxon>Bacillati</taxon>
        <taxon>Actinomycetota</taxon>
        <taxon>Thermoleophilia</taxon>
        <taxon>Solirubrobacterales</taxon>
        <taxon>Solirubrobacteraceae</taxon>
        <taxon>Solirubrobacter</taxon>
    </lineage>
</organism>
<keyword evidence="4" id="KW-1185">Reference proteome</keyword>
<proteinExistence type="predicted"/>
<feature type="transmembrane region" description="Helical" evidence="2">
    <location>
        <begin position="27"/>
        <end position="45"/>
    </location>
</feature>
<evidence type="ECO:0000313" key="4">
    <source>
        <dbReference type="Proteomes" id="UP001147700"/>
    </source>
</evidence>
<reference evidence="3" key="1">
    <citation type="submission" date="2022-10" db="EMBL/GenBank/DDBJ databases">
        <title>The WGS of Solirubrobacter sp. CPCC 204708.</title>
        <authorList>
            <person name="Jiang Z."/>
        </authorList>
    </citation>
    <scope>NUCLEOTIDE SEQUENCE</scope>
    <source>
        <strain evidence="3">CPCC 204708</strain>
    </source>
</reference>
<evidence type="ECO:0000256" key="1">
    <source>
        <dbReference type="SAM" id="MobiDB-lite"/>
    </source>
</evidence>
<keyword evidence="2" id="KW-1133">Transmembrane helix</keyword>